<dbReference type="Gene3D" id="3.30.300.30">
    <property type="match status" value="1"/>
</dbReference>
<dbReference type="InterPro" id="IPR045851">
    <property type="entry name" value="AMP-bd_C_sf"/>
</dbReference>
<dbReference type="Pfam" id="PF00501">
    <property type="entry name" value="AMP-binding"/>
    <property type="match status" value="1"/>
</dbReference>
<organism evidence="3 4">
    <name type="scientific">Nonomuraea purpurea</name>
    <dbReference type="NCBI Taxonomy" id="1849276"/>
    <lineage>
        <taxon>Bacteria</taxon>
        <taxon>Bacillati</taxon>
        <taxon>Actinomycetota</taxon>
        <taxon>Actinomycetes</taxon>
        <taxon>Streptosporangiales</taxon>
        <taxon>Streptosporangiaceae</taxon>
        <taxon>Nonomuraea</taxon>
    </lineage>
</organism>
<keyword evidence="4" id="KW-1185">Reference proteome</keyword>
<name>A0ABV8GRK4_9ACTN</name>
<protein>
    <submittedName>
        <fullName evidence="3">Class I adenylate-forming enzyme family protein</fullName>
    </submittedName>
</protein>
<dbReference type="EMBL" id="JBHSBI010000047">
    <property type="protein sequence ID" value="MFC4015589.1"/>
    <property type="molecule type" value="Genomic_DNA"/>
</dbReference>
<dbReference type="RefSeq" id="WP_379535402.1">
    <property type="nucleotide sequence ID" value="NZ_JBHSBI010000047.1"/>
</dbReference>
<dbReference type="Proteomes" id="UP001595851">
    <property type="component" value="Unassembled WGS sequence"/>
</dbReference>
<evidence type="ECO:0000313" key="3">
    <source>
        <dbReference type="EMBL" id="MFC4015589.1"/>
    </source>
</evidence>
<dbReference type="InterPro" id="IPR000873">
    <property type="entry name" value="AMP-dep_synth/lig_dom"/>
</dbReference>
<feature type="domain" description="AMP-binding enzyme C-terminal" evidence="2">
    <location>
        <begin position="400"/>
        <end position="468"/>
    </location>
</feature>
<dbReference type="PANTHER" id="PTHR43767:SF1">
    <property type="entry name" value="NONRIBOSOMAL PEPTIDE SYNTHASE PES1 (EUROFUNG)-RELATED"/>
    <property type="match status" value="1"/>
</dbReference>
<dbReference type="InterPro" id="IPR025110">
    <property type="entry name" value="AMP-bd_C"/>
</dbReference>
<dbReference type="InterPro" id="IPR050237">
    <property type="entry name" value="ATP-dep_AMP-bd_enzyme"/>
</dbReference>
<comment type="caution">
    <text evidence="3">The sequence shown here is derived from an EMBL/GenBank/DDBJ whole genome shotgun (WGS) entry which is preliminary data.</text>
</comment>
<reference evidence="4" key="1">
    <citation type="journal article" date="2019" name="Int. J. Syst. Evol. Microbiol.">
        <title>The Global Catalogue of Microorganisms (GCM) 10K type strain sequencing project: providing services to taxonomists for standard genome sequencing and annotation.</title>
        <authorList>
            <consortium name="The Broad Institute Genomics Platform"/>
            <consortium name="The Broad Institute Genome Sequencing Center for Infectious Disease"/>
            <person name="Wu L."/>
            <person name="Ma J."/>
        </authorList>
    </citation>
    <scope>NUCLEOTIDE SEQUENCE [LARGE SCALE GENOMIC DNA]</scope>
    <source>
        <strain evidence="4">TBRC 1276</strain>
    </source>
</reference>
<gene>
    <name evidence="3" type="ORF">ACFOY2_50850</name>
</gene>
<dbReference type="PANTHER" id="PTHR43767">
    <property type="entry name" value="LONG-CHAIN-FATTY-ACID--COA LIGASE"/>
    <property type="match status" value="1"/>
</dbReference>
<feature type="domain" description="AMP-dependent synthetase/ligase" evidence="1">
    <location>
        <begin position="18"/>
        <end position="344"/>
    </location>
</feature>
<dbReference type="Gene3D" id="3.40.50.12780">
    <property type="entry name" value="N-terminal domain of ligase-like"/>
    <property type="match status" value="1"/>
</dbReference>
<dbReference type="Pfam" id="PF13193">
    <property type="entry name" value="AMP-binding_C"/>
    <property type="match status" value="1"/>
</dbReference>
<evidence type="ECO:0000259" key="1">
    <source>
        <dbReference type="Pfam" id="PF00501"/>
    </source>
</evidence>
<sequence length="481" mass="52389">MINDSRPRLVHELLDLTGRRTPDAVAVRDEEGAWTYAELLAHSRACARWLRRRGALAGDRVLVAAVPDRRVVAVLFACSRLGAVFVPVGGAPGSRQWAHYVEDSEPVLILTMRDLDTCQAEWEYDHDELLDPPQPDDTALLLYTSGSTALAKAVVCPHAQVVFAMLAIAERLGYRADDVVFCRLPFSFDYGLYQVFLCVNAGAELVLAPPGSDLTLLSSIRRRGATVVPVVPHLAAMLLRLGARDRSPTRVRLFTNTGETLPPMTVKALRDRFSGAKVQLMFGITECKRVAIMDADGDLDRPGALGRPLRGTRVRVVDATGVEVPPGEPGEIVVCGPHVMAGYWRDPALSAKVFATDPVTGERALRTGDLGHLDDEGYLYFHGRRDQIFKRHGVRMSAVEIEAAAREVSGVSEAAVVPPADGHDAVLFVVASVTATEVLRRLGEHLDPARVPGVCRVVDRLPRTVSGKLDRAELARLETAQ</sequence>
<dbReference type="SUPFAM" id="SSF56801">
    <property type="entry name" value="Acetyl-CoA synthetase-like"/>
    <property type="match status" value="1"/>
</dbReference>
<dbReference type="InterPro" id="IPR042099">
    <property type="entry name" value="ANL_N_sf"/>
</dbReference>
<evidence type="ECO:0000259" key="2">
    <source>
        <dbReference type="Pfam" id="PF13193"/>
    </source>
</evidence>
<accession>A0ABV8GRK4</accession>
<proteinExistence type="predicted"/>
<evidence type="ECO:0000313" key="4">
    <source>
        <dbReference type="Proteomes" id="UP001595851"/>
    </source>
</evidence>